<dbReference type="PANTHER" id="PTHR33269">
    <property type="entry name" value="NADH-UBIQUINONE OXIDOREDUCTASE CHAIN 6"/>
    <property type="match status" value="1"/>
</dbReference>
<comment type="catalytic activity">
    <reaction evidence="2">
        <text>a quinone + NADH + 5 H(+)(in) = a quinol + NAD(+) + 4 H(+)(out)</text>
        <dbReference type="Rhea" id="RHEA:57888"/>
        <dbReference type="ChEBI" id="CHEBI:15378"/>
        <dbReference type="ChEBI" id="CHEBI:24646"/>
        <dbReference type="ChEBI" id="CHEBI:57540"/>
        <dbReference type="ChEBI" id="CHEBI:57945"/>
        <dbReference type="ChEBI" id="CHEBI:132124"/>
    </reaction>
</comment>
<gene>
    <name evidence="3" type="ORF">SAMN05216464_105156</name>
</gene>
<comment type="similarity">
    <text evidence="1 2">Belongs to the complex I subunit 6 family.</text>
</comment>
<keyword evidence="2" id="KW-1003">Cell membrane</keyword>
<feature type="transmembrane region" description="Helical" evidence="2">
    <location>
        <begin position="31"/>
        <end position="49"/>
    </location>
</feature>
<dbReference type="OrthoDB" id="981464at2"/>
<keyword evidence="4" id="KW-1185">Reference proteome</keyword>
<accession>A0A1G7BVI7</accession>
<evidence type="ECO:0000313" key="4">
    <source>
        <dbReference type="Proteomes" id="UP000199072"/>
    </source>
</evidence>
<keyword evidence="2" id="KW-0472">Membrane</keyword>
<keyword evidence="2" id="KW-0874">Quinone</keyword>
<feature type="transmembrane region" description="Helical" evidence="2">
    <location>
        <begin position="6"/>
        <end position="24"/>
    </location>
</feature>
<dbReference type="GO" id="GO:0048038">
    <property type="term" value="F:quinone binding"/>
    <property type="evidence" value="ECO:0007669"/>
    <property type="project" value="UniProtKB-UniRule"/>
</dbReference>
<evidence type="ECO:0000313" key="3">
    <source>
        <dbReference type="EMBL" id="SDE30225.1"/>
    </source>
</evidence>
<feature type="transmembrane region" description="Helical" evidence="2">
    <location>
        <begin position="154"/>
        <end position="175"/>
    </location>
</feature>
<dbReference type="PANTHER" id="PTHR33269:SF17">
    <property type="entry name" value="NADH-UBIQUINONE OXIDOREDUCTASE CHAIN 6"/>
    <property type="match status" value="1"/>
</dbReference>
<comment type="function">
    <text evidence="2">NDH-1 shuttles electrons from NADH, via FMN and iron-sulfur (Fe-S) centers, to quinones in the respiratory chain. Couples the redox reaction to proton translocation (for every two electrons transferred, four hydrogen ions are translocated across the cytoplasmic membrane), and thus conserves the redox energy in a proton gradient.</text>
</comment>
<dbReference type="InterPro" id="IPR042106">
    <property type="entry name" value="Nuo/plastoQ_OxRdtase_6_NuoJ"/>
</dbReference>
<protein>
    <recommendedName>
        <fullName evidence="2">NADH-quinone oxidoreductase subunit J</fullName>
        <ecNumber evidence="2">7.1.1.-</ecNumber>
    </recommendedName>
</protein>
<dbReference type="STRING" id="1391627.SAMN05216464_105156"/>
<name>A0A1G7BVI7_9SPHI</name>
<dbReference type="InterPro" id="IPR001457">
    <property type="entry name" value="NADH_UbQ/plastoQ_OxRdtase_su6"/>
</dbReference>
<proteinExistence type="inferred from homology"/>
<dbReference type="Gene3D" id="1.20.120.1200">
    <property type="entry name" value="NADH-ubiquinone/plastoquinone oxidoreductase chain 6, subunit NuoJ"/>
    <property type="match status" value="1"/>
</dbReference>
<evidence type="ECO:0000256" key="1">
    <source>
        <dbReference type="ARBA" id="ARBA00005698"/>
    </source>
</evidence>
<reference evidence="3 4" key="1">
    <citation type="submission" date="2016-10" db="EMBL/GenBank/DDBJ databases">
        <authorList>
            <person name="de Groot N.N."/>
        </authorList>
    </citation>
    <scope>NUCLEOTIDE SEQUENCE [LARGE SCALE GENOMIC DNA]</scope>
    <source>
        <strain evidence="3 4">47C3B</strain>
    </source>
</reference>
<keyword evidence="2" id="KW-0520">NAD</keyword>
<dbReference type="Proteomes" id="UP000199072">
    <property type="component" value="Unassembled WGS sequence"/>
</dbReference>
<comment type="subcellular location">
    <subcellularLocation>
        <location evidence="2">Cell membrane</location>
        <topology evidence="2">Multi-pass membrane protein</topology>
    </subcellularLocation>
</comment>
<dbReference type="GO" id="GO:0008137">
    <property type="term" value="F:NADH dehydrogenase (ubiquinone) activity"/>
    <property type="evidence" value="ECO:0007669"/>
    <property type="project" value="UniProtKB-UniRule"/>
</dbReference>
<dbReference type="AlphaFoldDB" id="A0A1G7BVI7"/>
<dbReference type="GO" id="GO:0005886">
    <property type="term" value="C:plasma membrane"/>
    <property type="evidence" value="ECO:0007669"/>
    <property type="project" value="UniProtKB-SubCell"/>
</dbReference>
<sequence length="183" mass="19976">MSLVRVLFYLMSFIAIASALYAASTKNLVRSIFVFFVTLFALAGLYVLALADFVAVTQVVIYVGGILVLILFAFMLSGKETLDVMQQQKGKFLSLAKLPAILLSVAFFIVLINVIIKADADNLTWVKDAINLKNTIAPNDVMIDNIGVNLMTRYLLPFEAISILLLMALVGAAHLSRKEGSKA</sequence>
<feature type="transmembrane region" description="Helical" evidence="2">
    <location>
        <begin position="55"/>
        <end position="77"/>
    </location>
</feature>
<evidence type="ECO:0000256" key="2">
    <source>
        <dbReference type="RuleBase" id="RU004429"/>
    </source>
</evidence>
<feature type="transmembrane region" description="Helical" evidence="2">
    <location>
        <begin position="98"/>
        <end position="116"/>
    </location>
</feature>
<dbReference type="EMBL" id="FNAI01000005">
    <property type="protein sequence ID" value="SDE30225.1"/>
    <property type="molecule type" value="Genomic_DNA"/>
</dbReference>
<organism evidence="3 4">
    <name type="scientific">Mucilaginibacter pineti</name>
    <dbReference type="NCBI Taxonomy" id="1391627"/>
    <lineage>
        <taxon>Bacteria</taxon>
        <taxon>Pseudomonadati</taxon>
        <taxon>Bacteroidota</taxon>
        <taxon>Sphingobacteriia</taxon>
        <taxon>Sphingobacteriales</taxon>
        <taxon>Sphingobacteriaceae</taxon>
        <taxon>Mucilaginibacter</taxon>
    </lineage>
</organism>
<dbReference type="Pfam" id="PF00499">
    <property type="entry name" value="Oxidored_q3"/>
    <property type="match status" value="1"/>
</dbReference>
<keyword evidence="2" id="KW-1133">Transmembrane helix</keyword>
<dbReference type="RefSeq" id="WP_091149742.1">
    <property type="nucleotide sequence ID" value="NZ_FNAI01000005.1"/>
</dbReference>
<dbReference type="EC" id="7.1.1.-" evidence="2"/>
<keyword evidence="2" id="KW-0812">Transmembrane</keyword>